<dbReference type="EMBL" id="JADKGY010000029">
    <property type="protein sequence ID" value="MBK9984073.1"/>
    <property type="molecule type" value="Genomic_DNA"/>
</dbReference>
<protein>
    <submittedName>
        <fullName evidence="2">Helix-hairpin-helix domain-containing protein</fullName>
    </submittedName>
</protein>
<dbReference type="Proteomes" id="UP000808337">
    <property type="component" value="Unassembled WGS sequence"/>
</dbReference>
<proteinExistence type="predicted"/>
<evidence type="ECO:0000313" key="3">
    <source>
        <dbReference type="Proteomes" id="UP000808337"/>
    </source>
</evidence>
<feature type="signal peptide" evidence="1">
    <location>
        <begin position="1"/>
        <end position="20"/>
    </location>
</feature>
<organism evidence="2 3">
    <name type="scientific">Candidatus Opimibacter skivensis</name>
    <dbReference type="NCBI Taxonomy" id="2982028"/>
    <lineage>
        <taxon>Bacteria</taxon>
        <taxon>Pseudomonadati</taxon>
        <taxon>Bacteroidota</taxon>
        <taxon>Saprospiria</taxon>
        <taxon>Saprospirales</taxon>
        <taxon>Saprospiraceae</taxon>
        <taxon>Candidatus Opimibacter</taxon>
    </lineage>
</organism>
<comment type="caution">
    <text evidence="2">The sequence shown here is derived from an EMBL/GenBank/DDBJ whole genome shotgun (WGS) entry which is preliminary data.</text>
</comment>
<accession>A0A9D7XTT5</accession>
<evidence type="ECO:0000313" key="2">
    <source>
        <dbReference type="EMBL" id="MBK9984073.1"/>
    </source>
</evidence>
<keyword evidence="1" id="KW-0732">Signal</keyword>
<evidence type="ECO:0000256" key="1">
    <source>
        <dbReference type="SAM" id="SignalP"/>
    </source>
</evidence>
<sequence length="692" mass="78696">MLKSLFLASFLFASTSLLLAQEAQDYYNQLIEIISENLESGEEFDYSILVEHIDDWQRKPININSDQVSLLAQWFIISDYAYQQLEDHIRRNGPLLSILELQSIPGFDPATIRILESITNVEGRDMFTQTASPGRLLLHGQNEIYIRGGRTIEKADGYIGDPPAYEGSPDKIYMRLRHRNSNVLSYGITGEKDAGEAFFKGSNKSGFDFYSAHLSLQNYRSWLPAVMLGDFVASFGQGLIMHSGFGTGKSSFVTSIKKTGNPLRPYTSVDENNFLRGIGVTVKPMDNLNVTLFGSKNNRDGNLVVDTIREGGEITDIQADITSLQTANLHRTKSEIADENAIDLTQVGLNISYQSRRTHLGFNALHSSLSSPLNRTPDLYNQYYFNGDKLTNASVDYGFWLSGIHFFGETAISDNGGMATVNGVLAGLDRHILAAILFRSFARDYHSLTPNVFAESSSASNEIGLYTGLEITPSVKWKLQLYHDIWSNPWLRFRVDRPAGGEEIFARLTYTIKRRLEIYAQFRTKKSSLDFTQEGSSIPDVTDQRRSQARLNINNMLDKTIQLRTRLEWSFYDFNSDHENGFLVYQDFLYKPVSSPWSLSGRVVLFDTDSFNTRIYTYENDLIYYYAIPAFSDKGSRYYINLRYKGIRHLTAEIKYARTQWLDMTTVGSGNDEIQGNRRSEIRGQLIYRFEN</sequence>
<dbReference type="AlphaFoldDB" id="A0A9D7XTT5"/>
<gene>
    <name evidence="2" type="ORF">IPP15_17175</name>
</gene>
<feature type="chain" id="PRO_5039239296" evidence="1">
    <location>
        <begin position="21"/>
        <end position="692"/>
    </location>
</feature>
<name>A0A9D7XTT5_9BACT</name>
<reference evidence="2 3" key="1">
    <citation type="submission" date="2020-10" db="EMBL/GenBank/DDBJ databases">
        <title>Connecting structure to function with the recovery of over 1000 high-quality activated sludge metagenome-assembled genomes encoding full-length rRNA genes using long-read sequencing.</title>
        <authorList>
            <person name="Singleton C.M."/>
            <person name="Petriglieri F."/>
            <person name="Kristensen J.M."/>
            <person name="Kirkegaard R.H."/>
            <person name="Michaelsen T.Y."/>
            <person name="Andersen M.H."/>
            <person name="Karst S.M."/>
            <person name="Dueholm M.S."/>
            <person name="Nielsen P.H."/>
            <person name="Albertsen M."/>
        </authorList>
    </citation>
    <scope>NUCLEOTIDE SEQUENCE [LARGE SCALE GENOMIC DNA]</scope>
    <source>
        <strain evidence="2">Ribe_18-Q3-R11-54_MAXAC.273</strain>
    </source>
</reference>